<protein>
    <submittedName>
        <fullName evidence="1">Uncharacterized protein</fullName>
    </submittedName>
</protein>
<evidence type="ECO:0000313" key="2">
    <source>
        <dbReference type="Proteomes" id="UP000641932"/>
    </source>
</evidence>
<organism evidence="1 2">
    <name type="scientific">Wenjunlia tyrosinilytica</name>
    <dbReference type="NCBI Taxonomy" id="1544741"/>
    <lineage>
        <taxon>Bacteria</taxon>
        <taxon>Bacillati</taxon>
        <taxon>Actinomycetota</taxon>
        <taxon>Actinomycetes</taxon>
        <taxon>Kitasatosporales</taxon>
        <taxon>Streptomycetaceae</taxon>
        <taxon>Wenjunlia</taxon>
    </lineage>
</organism>
<keyword evidence="2" id="KW-1185">Reference proteome</keyword>
<reference evidence="1" key="2">
    <citation type="submission" date="2020-09" db="EMBL/GenBank/DDBJ databases">
        <authorList>
            <person name="Sun Q."/>
            <person name="Zhou Y."/>
        </authorList>
    </citation>
    <scope>NUCLEOTIDE SEQUENCE</scope>
    <source>
        <strain evidence="1">CGMCC 4.7201</strain>
    </source>
</reference>
<dbReference type="EMBL" id="BMMS01000007">
    <property type="protein sequence ID" value="GGO85856.1"/>
    <property type="molecule type" value="Genomic_DNA"/>
</dbReference>
<proteinExistence type="predicted"/>
<sequence length="50" mass="5351">MDFEIMRLNDTDGAAVDRTVADAATVDELVQQAAATGQRLYIRPLQASAA</sequence>
<evidence type="ECO:0000313" key="1">
    <source>
        <dbReference type="EMBL" id="GGO85856.1"/>
    </source>
</evidence>
<comment type="caution">
    <text evidence="1">The sequence shown here is derived from an EMBL/GenBank/DDBJ whole genome shotgun (WGS) entry which is preliminary data.</text>
</comment>
<name>A0A917ZLW4_9ACTN</name>
<gene>
    <name evidence="1" type="ORF">GCM10012280_20610</name>
</gene>
<dbReference type="AlphaFoldDB" id="A0A917ZLW4"/>
<reference evidence="1" key="1">
    <citation type="journal article" date="2014" name="Int. J. Syst. Evol. Microbiol.">
        <title>Complete genome sequence of Corynebacterium casei LMG S-19264T (=DSM 44701T), isolated from a smear-ripened cheese.</title>
        <authorList>
            <consortium name="US DOE Joint Genome Institute (JGI-PGF)"/>
            <person name="Walter F."/>
            <person name="Albersmeier A."/>
            <person name="Kalinowski J."/>
            <person name="Ruckert C."/>
        </authorList>
    </citation>
    <scope>NUCLEOTIDE SEQUENCE</scope>
    <source>
        <strain evidence="1">CGMCC 4.7201</strain>
    </source>
</reference>
<dbReference type="RefSeq" id="WP_189131257.1">
    <property type="nucleotide sequence ID" value="NZ_BMMS01000007.1"/>
</dbReference>
<accession>A0A917ZLW4</accession>
<dbReference type="Proteomes" id="UP000641932">
    <property type="component" value="Unassembled WGS sequence"/>
</dbReference>